<feature type="domain" description="PucR C-terminal helix-turn-helix" evidence="2">
    <location>
        <begin position="348"/>
        <end position="400"/>
    </location>
</feature>
<dbReference type="InterPro" id="IPR042070">
    <property type="entry name" value="PucR_C-HTH_sf"/>
</dbReference>
<dbReference type="InterPro" id="IPR041522">
    <property type="entry name" value="CdaR_GGDEF"/>
</dbReference>
<dbReference type="PANTHER" id="PTHR33744:SF1">
    <property type="entry name" value="DNA-BINDING TRANSCRIPTIONAL ACTIVATOR ADER"/>
    <property type="match status" value="1"/>
</dbReference>
<organism evidence="5 6">
    <name type="scientific">Nocardia rhizosphaerihabitans</name>
    <dbReference type="NCBI Taxonomy" id="1691570"/>
    <lineage>
        <taxon>Bacteria</taxon>
        <taxon>Bacillati</taxon>
        <taxon>Actinomycetota</taxon>
        <taxon>Actinomycetes</taxon>
        <taxon>Mycobacteriales</taxon>
        <taxon>Nocardiaceae</taxon>
        <taxon>Nocardia</taxon>
    </lineage>
</organism>
<dbReference type="Pfam" id="PF17853">
    <property type="entry name" value="GGDEF_2"/>
    <property type="match status" value="1"/>
</dbReference>
<dbReference type="Gene3D" id="1.10.10.2840">
    <property type="entry name" value="PucR C-terminal helix-turn-helix domain"/>
    <property type="match status" value="1"/>
</dbReference>
<reference evidence="6" key="1">
    <citation type="journal article" date="2019" name="Int. J. Syst. Evol. Microbiol.">
        <title>The Global Catalogue of Microorganisms (GCM) 10K type strain sequencing project: providing services to taxonomists for standard genome sequencing and annotation.</title>
        <authorList>
            <consortium name="The Broad Institute Genomics Platform"/>
            <consortium name="The Broad Institute Genome Sequencing Center for Infectious Disease"/>
            <person name="Wu L."/>
            <person name="Ma J."/>
        </authorList>
    </citation>
    <scope>NUCLEOTIDE SEQUENCE [LARGE SCALE GENOMIC DNA]</scope>
    <source>
        <strain evidence="6">CGMCC 4.7329</strain>
    </source>
</reference>
<evidence type="ECO:0000256" key="1">
    <source>
        <dbReference type="ARBA" id="ARBA00006754"/>
    </source>
</evidence>
<feature type="domain" description="CdaR GGDEF-like" evidence="4">
    <location>
        <begin position="181"/>
        <end position="294"/>
    </location>
</feature>
<dbReference type="InterPro" id="IPR025736">
    <property type="entry name" value="PucR_C-HTH_dom"/>
</dbReference>
<evidence type="ECO:0000313" key="6">
    <source>
        <dbReference type="Proteomes" id="UP000658127"/>
    </source>
</evidence>
<evidence type="ECO:0000259" key="3">
    <source>
        <dbReference type="Pfam" id="PF14361"/>
    </source>
</evidence>
<dbReference type="Pfam" id="PF13556">
    <property type="entry name" value="HTH_30"/>
    <property type="match status" value="1"/>
</dbReference>
<sequence length="416" mass="44963">MDPLESARGAQAGRGVAAYLLSNVSGLADEMLEYLVARIPEIGEDAKLRGLTLGSCSSNLEAVLSMVRHGIDIAAVEAPVTALEHARAMASRGHSVDVMLRFYRLGHEFFTEKLAESLTDSTEDPAVALRTFVDLERFGFRYVDRISSLVAAEYVAELDRRQNQARAERADVVRALLAAERVDIARAERVLGHRLTGRQIGYICWVDGRGVDLEGFARKVGKLLGADHSLVVADGPLAVRGWASITGMARPSLTGIATELPSESRNVHIAVGSPHPGAAGFRTSHLEAVRTRRVVELSGRVAPTITQFSDIELVDAISRDLDAARAFVAAQLGDLARDDPKERGERAALLAVLDAQGSLATAARTLGIHRNTVLQRMRRAEERRGRPMTVKIAELHAALLVCDVLGASVLRESSPH</sequence>
<accession>A0ABQ2L352</accession>
<comment type="similarity">
    <text evidence="1">Belongs to the CdaR family.</text>
</comment>
<dbReference type="RefSeq" id="WP_189034850.1">
    <property type="nucleotide sequence ID" value="NZ_BMNE01000018.1"/>
</dbReference>
<comment type="caution">
    <text evidence="5">The sequence shown here is derived from an EMBL/GenBank/DDBJ whole genome shotgun (WGS) entry which is preliminary data.</text>
</comment>
<dbReference type="Proteomes" id="UP000658127">
    <property type="component" value="Unassembled WGS sequence"/>
</dbReference>
<dbReference type="InterPro" id="IPR025751">
    <property type="entry name" value="RsbRD_N_dom"/>
</dbReference>
<dbReference type="PANTHER" id="PTHR33744">
    <property type="entry name" value="CARBOHYDRATE DIACID REGULATOR"/>
    <property type="match status" value="1"/>
</dbReference>
<dbReference type="InterPro" id="IPR051448">
    <property type="entry name" value="CdaR-like_regulators"/>
</dbReference>
<evidence type="ECO:0000259" key="2">
    <source>
        <dbReference type="Pfam" id="PF13556"/>
    </source>
</evidence>
<protein>
    <submittedName>
        <fullName evidence="5">PucR family transcriptional regulator</fullName>
    </submittedName>
</protein>
<evidence type="ECO:0000259" key="4">
    <source>
        <dbReference type="Pfam" id="PF17853"/>
    </source>
</evidence>
<evidence type="ECO:0000313" key="5">
    <source>
        <dbReference type="EMBL" id="GGO00979.1"/>
    </source>
</evidence>
<proteinExistence type="inferred from homology"/>
<dbReference type="Pfam" id="PF14361">
    <property type="entry name" value="RsbRD_N"/>
    <property type="match status" value="1"/>
</dbReference>
<dbReference type="EMBL" id="BMNE01000018">
    <property type="protein sequence ID" value="GGO00979.1"/>
    <property type="molecule type" value="Genomic_DNA"/>
</dbReference>
<feature type="domain" description="RsbT co-antagonist protein RsbRD N-terminal" evidence="3">
    <location>
        <begin position="26"/>
        <end position="169"/>
    </location>
</feature>
<gene>
    <name evidence="5" type="ORF">GCM10011610_70460</name>
</gene>
<keyword evidence="6" id="KW-1185">Reference proteome</keyword>
<name>A0ABQ2L352_9NOCA</name>